<proteinExistence type="predicted"/>
<keyword evidence="2" id="KW-1185">Reference proteome</keyword>
<reference evidence="2" key="1">
    <citation type="journal article" date="2013" name="Nature">
        <title>Draft genome of the wheat A-genome progenitor Triticum urartu.</title>
        <authorList>
            <person name="Ling H.Q."/>
            <person name="Zhao S."/>
            <person name="Liu D."/>
            <person name="Wang J."/>
            <person name="Sun H."/>
            <person name="Zhang C."/>
            <person name="Fan H."/>
            <person name="Li D."/>
            <person name="Dong L."/>
            <person name="Tao Y."/>
            <person name="Gao C."/>
            <person name="Wu H."/>
            <person name="Li Y."/>
            <person name="Cui Y."/>
            <person name="Guo X."/>
            <person name="Zheng S."/>
            <person name="Wang B."/>
            <person name="Yu K."/>
            <person name="Liang Q."/>
            <person name="Yang W."/>
            <person name="Lou X."/>
            <person name="Chen J."/>
            <person name="Feng M."/>
            <person name="Jian J."/>
            <person name="Zhang X."/>
            <person name="Luo G."/>
            <person name="Jiang Y."/>
            <person name="Liu J."/>
            <person name="Wang Z."/>
            <person name="Sha Y."/>
            <person name="Zhang B."/>
            <person name="Wu H."/>
            <person name="Tang D."/>
            <person name="Shen Q."/>
            <person name="Xue P."/>
            <person name="Zou S."/>
            <person name="Wang X."/>
            <person name="Liu X."/>
            <person name="Wang F."/>
            <person name="Yang Y."/>
            <person name="An X."/>
            <person name="Dong Z."/>
            <person name="Zhang K."/>
            <person name="Zhang X."/>
            <person name="Luo M.C."/>
            <person name="Dvorak J."/>
            <person name="Tong Y."/>
            <person name="Wang J."/>
            <person name="Yang H."/>
            <person name="Li Z."/>
            <person name="Wang D."/>
            <person name="Zhang A."/>
            <person name="Wang J."/>
        </authorList>
    </citation>
    <scope>NUCLEOTIDE SEQUENCE</scope>
    <source>
        <strain evidence="2">cv. G1812</strain>
    </source>
</reference>
<dbReference type="Gramene" id="TuG1812G0400001613.01.T01">
    <property type="protein sequence ID" value="TuG1812G0400001613.01.T01"/>
    <property type="gene ID" value="TuG1812G0400001613.01"/>
</dbReference>
<evidence type="ECO:0000313" key="1">
    <source>
        <dbReference type="EnsemblPlants" id="TuG1812G0400001613.01.T01"/>
    </source>
</evidence>
<protein>
    <submittedName>
        <fullName evidence="1">Uncharacterized protein</fullName>
    </submittedName>
</protein>
<dbReference type="Proteomes" id="UP000015106">
    <property type="component" value="Chromosome 4"/>
</dbReference>
<accession>A0A8R7U754</accession>
<name>A0A8R7U754_TRIUA</name>
<sequence>MYEDAGVSSNMYCVRTPFVRPNLDDHPQESRAALQNSQVVFISKLIADHMVELNNTTLYDAPEIPMDTCRSDVVISMSIICVLCRFPASSFGHDLKFCS</sequence>
<reference evidence="1" key="3">
    <citation type="submission" date="2022-06" db="UniProtKB">
        <authorList>
            <consortium name="EnsemblPlants"/>
        </authorList>
    </citation>
    <scope>IDENTIFICATION</scope>
</reference>
<reference evidence="1" key="2">
    <citation type="submission" date="2018-03" db="EMBL/GenBank/DDBJ databases">
        <title>The Triticum urartu genome reveals the dynamic nature of wheat genome evolution.</title>
        <authorList>
            <person name="Ling H."/>
            <person name="Ma B."/>
            <person name="Shi X."/>
            <person name="Liu H."/>
            <person name="Dong L."/>
            <person name="Sun H."/>
            <person name="Cao Y."/>
            <person name="Gao Q."/>
            <person name="Zheng S."/>
            <person name="Li Y."/>
            <person name="Yu Y."/>
            <person name="Du H."/>
            <person name="Qi M."/>
            <person name="Li Y."/>
            <person name="Yu H."/>
            <person name="Cui Y."/>
            <person name="Wang N."/>
            <person name="Chen C."/>
            <person name="Wu H."/>
            <person name="Zhao Y."/>
            <person name="Zhang J."/>
            <person name="Li Y."/>
            <person name="Zhou W."/>
            <person name="Zhang B."/>
            <person name="Hu W."/>
            <person name="Eijk M."/>
            <person name="Tang J."/>
            <person name="Witsenboer H."/>
            <person name="Zhao S."/>
            <person name="Li Z."/>
            <person name="Zhang A."/>
            <person name="Wang D."/>
            <person name="Liang C."/>
        </authorList>
    </citation>
    <scope>NUCLEOTIDE SEQUENCE [LARGE SCALE GENOMIC DNA]</scope>
    <source>
        <strain evidence="1">cv. G1812</strain>
    </source>
</reference>
<evidence type="ECO:0000313" key="2">
    <source>
        <dbReference type="Proteomes" id="UP000015106"/>
    </source>
</evidence>
<organism evidence="1 2">
    <name type="scientific">Triticum urartu</name>
    <name type="common">Red wild einkorn</name>
    <name type="synonym">Crithodium urartu</name>
    <dbReference type="NCBI Taxonomy" id="4572"/>
    <lineage>
        <taxon>Eukaryota</taxon>
        <taxon>Viridiplantae</taxon>
        <taxon>Streptophyta</taxon>
        <taxon>Embryophyta</taxon>
        <taxon>Tracheophyta</taxon>
        <taxon>Spermatophyta</taxon>
        <taxon>Magnoliopsida</taxon>
        <taxon>Liliopsida</taxon>
        <taxon>Poales</taxon>
        <taxon>Poaceae</taxon>
        <taxon>BOP clade</taxon>
        <taxon>Pooideae</taxon>
        <taxon>Triticodae</taxon>
        <taxon>Triticeae</taxon>
        <taxon>Triticinae</taxon>
        <taxon>Triticum</taxon>
    </lineage>
</organism>
<dbReference type="EnsemblPlants" id="TuG1812G0400001613.01.T01">
    <property type="protein sequence ID" value="TuG1812G0400001613.01.T01"/>
    <property type="gene ID" value="TuG1812G0400001613.01"/>
</dbReference>
<dbReference type="AlphaFoldDB" id="A0A8R7U754"/>